<dbReference type="RefSeq" id="WP_146324632.1">
    <property type="nucleotide sequence ID" value="NZ_BAABLR010000070.1"/>
</dbReference>
<comment type="caution">
    <text evidence="3">The sequence shown here is derived from an EMBL/GenBank/DDBJ whole genome shotgun (WGS) entry which is preliminary data.</text>
</comment>
<evidence type="ECO:0000313" key="3">
    <source>
        <dbReference type="EMBL" id="TWT24533.1"/>
    </source>
</evidence>
<feature type="domain" description="GTPase-associated protein 1 middle" evidence="2">
    <location>
        <begin position="176"/>
        <end position="232"/>
    </location>
</feature>
<evidence type="ECO:0000259" key="2">
    <source>
        <dbReference type="Pfam" id="PF20014"/>
    </source>
</evidence>
<evidence type="ECO:0000313" key="4">
    <source>
        <dbReference type="Proteomes" id="UP000320791"/>
    </source>
</evidence>
<dbReference type="Pfam" id="PF20014">
    <property type="entry name" value="GAP1-M"/>
    <property type="match status" value="1"/>
</dbReference>
<sequence length="716" mass="78621">MAGGSAVSEQGQQRWAQATYASFGNSRASGGGWRIGPTRGTTEAEQTWLRKHAPTRLIPVESFDDFIGQDAIDQLPRRLEYWPQALGTTDAYLYSVAAGKDATGRPGNVFTHAVFDRDPGAPRACAYPIEWYGAPEWRTPFRFHAVNAVTLEHEGEFGPGPLDPELAWMMVDTMLGDRTGALYALQNAVASGGPVVLLTQNTQEAAFWLYALSLTMSPSEARRIGFSTFDRAESLIARPNCVSCVPVADRGRLRVNCPIVDVSDSATGVAPVSAWNRLTAAVYGVGRDIAETMFELRRSDVHSGTLGAGLAATVLESPGRFAPEIVALAGTMTDYRPVSVFDDPMCLLREFPADAVARPGDRERLADMLALLPQLSLDERTIGQLYALWLEYGVRAGIVSEAEVTTSWAPRIAEVDQLFAWLRTPVDLEPFVCAPVFGAAWRCRFALSGTRARQWLGAPGATIHPVNSKQLGFSNAPEPQLRLTDIASRIHYSGPSAASLQEWAILFQEMTKLQRAHHYSIPLGGDELTELWRDVGEGLQETGYQAWFDEHQQGFELLRVISIAEPLRHIVLALQTPRVQRLLQHVPATLEHSREAQRALLRLAVILVPFSQLGKLFSYDAAEESAIRNLIIHALATGVSWEPGQWNVASASEFVSETLWPDFHTVCTEPESVAAALLKLAELPDYYSPMLADVPQLRALLNELATLIVTRKGEPT</sequence>
<dbReference type="InterPro" id="IPR045401">
    <property type="entry name" value="GAP1-M"/>
</dbReference>
<dbReference type="AlphaFoldDB" id="A0A5C5UFY6"/>
<organism evidence="3 4">
    <name type="scientific">Corynebacterium canis</name>
    <dbReference type="NCBI Taxonomy" id="679663"/>
    <lineage>
        <taxon>Bacteria</taxon>
        <taxon>Bacillati</taxon>
        <taxon>Actinomycetota</taxon>
        <taxon>Actinomycetes</taxon>
        <taxon>Mycobacteriales</taxon>
        <taxon>Corynebacteriaceae</taxon>
        <taxon>Corynebacterium</taxon>
    </lineage>
</organism>
<dbReference type="EMBL" id="VOHM01000016">
    <property type="protein sequence ID" value="TWT24533.1"/>
    <property type="molecule type" value="Genomic_DNA"/>
</dbReference>
<dbReference type="Pfam" id="PF20013">
    <property type="entry name" value="GAP1-N2"/>
    <property type="match status" value="1"/>
</dbReference>
<evidence type="ECO:0000259" key="1">
    <source>
        <dbReference type="Pfam" id="PF20013"/>
    </source>
</evidence>
<dbReference type="InterPro" id="IPR045402">
    <property type="entry name" value="GAP1-N2"/>
</dbReference>
<dbReference type="Proteomes" id="UP000320791">
    <property type="component" value="Unassembled WGS sequence"/>
</dbReference>
<proteinExistence type="predicted"/>
<accession>A0A5C5UFY6</accession>
<keyword evidence="4" id="KW-1185">Reference proteome</keyword>
<feature type="domain" description="GTPase-associated protein 1 N-terminal" evidence="1">
    <location>
        <begin position="15"/>
        <end position="141"/>
    </location>
</feature>
<gene>
    <name evidence="3" type="ORF">FRX94_08150</name>
</gene>
<name>A0A5C5UFY6_9CORY</name>
<reference evidence="3 4" key="1">
    <citation type="submission" date="2019-08" db="EMBL/GenBank/DDBJ databases">
        <authorList>
            <person name="Lei W."/>
        </authorList>
    </citation>
    <scope>NUCLEOTIDE SEQUENCE [LARGE SCALE GENOMIC DNA]</scope>
    <source>
        <strain evidence="3 4">CCUG 58627</strain>
    </source>
</reference>
<protein>
    <submittedName>
        <fullName evidence="3">Uncharacterized protein</fullName>
    </submittedName>
</protein>
<dbReference type="OrthoDB" id="3250392at2"/>